<dbReference type="InterPro" id="IPR045584">
    <property type="entry name" value="Pilin-like"/>
</dbReference>
<reference evidence="1" key="1">
    <citation type="submission" date="2020-10" db="EMBL/GenBank/DDBJ databases">
        <title>Bacterium isolated from coastal waters sediment.</title>
        <authorList>
            <person name="Chen R.-J."/>
            <person name="Lu D.-C."/>
            <person name="Zhu K.-L."/>
            <person name="Du Z.-J."/>
        </authorList>
    </citation>
    <scope>NUCLEOTIDE SEQUENCE</scope>
    <source>
        <strain evidence="1">N1Y112</strain>
    </source>
</reference>
<evidence type="ECO:0000313" key="2">
    <source>
        <dbReference type="Proteomes" id="UP000640333"/>
    </source>
</evidence>
<name>A0A8J7K6J7_9GAMM</name>
<accession>A0A8J7K6J7</accession>
<evidence type="ECO:0000313" key="1">
    <source>
        <dbReference type="EMBL" id="MBE9397001.1"/>
    </source>
</evidence>
<gene>
    <name evidence="1" type="ORF">IOQ59_06970</name>
</gene>
<dbReference type="AlphaFoldDB" id="A0A8J7K6J7"/>
<dbReference type="Proteomes" id="UP000640333">
    <property type="component" value="Unassembled WGS sequence"/>
</dbReference>
<protein>
    <submittedName>
        <fullName evidence="1">PilW family protein</fullName>
    </submittedName>
</protein>
<dbReference type="EMBL" id="JADEYS010000005">
    <property type="protein sequence ID" value="MBE9397001.1"/>
    <property type="molecule type" value="Genomic_DNA"/>
</dbReference>
<dbReference type="SUPFAM" id="SSF54523">
    <property type="entry name" value="Pili subunits"/>
    <property type="match status" value="1"/>
</dbReference>
<sequence length="353" mass="37780">MIELMVALLIGTLLTAAVLQMFLGSRTTYAMQSALATMQENARFAVEFLSRDLRKAGYTGCSTNTTIANTLRDSSNSDEIYAQYDMSAPVSLEDNYSVAAGTSIPLPTSASPTAGTDIVSVKFADGEGSCTVESHVAASATIHCYANHDYQKGQVLLISDCSHSAIFQQSNTVNTNSQTKQVNHNTGQAVPGNCTKGLGLPVDCSTTLGTAYTFPTGATVQLYKNYTYYIDDNDFGSPALHRSAISLTSGTAALAEQELVEGVEDMQITYGIDNDDDGDADYYVAADTNGDGVEDLDVTEVVAIRVSLLMRSIENNVLSSAQTYSYNGATVTATDRRLRKVFTATITLRNRVI</sequence>
<proteinExistence type="predicted"/>
<dbReference type="GO" id="GO:0043683">
    <property type="term" value="P:type IV pilus assembly"/>
    <property type="evidence" value="ECO:0007669"/>
    <property type="project" value="InterPro"/>
</dbReference>
<organism evidence="1 2">
    <name type="scientific">Pontibacterium sinense</name>
    <dbReference type="NCBI Taxonomy" id="2781979"/>
    <lineage>
        <taxon>Bacteria</taxon>
        <taxon>Pseudomonadati</taxon>
        <taxon>Pseudomonadota</taxon>
        <taxon>Gammaproteobacteria</taxon>
        <taxon>Oceanospirillales</taxon>
        <taxon>Oceanospirillaceae</taxon>
        <taxon>Pontibacterium</taxon>
    </lineage>
</organism>
<keyword evidence="2" id="KW-1185">Reference proteome</keyword>
<comment type="caution">
    <text evidence="1">The sequence shown here is derived from an EMBL/GenBank/DDBJ whole genome shotgun (WGS) entry which is preliminary data.</text>
</comment>
<dbReference type="InterPro" id="IPR032092">
    <property type="entry name" value="PilW"/>
</dbReference>
<dbReference type="Pfam" id="PF16074">
    <property type="entry name" value="PilW"/>
    <property type="match status" value="1"/>
</dbReference>